<evidence type="ECO:0000313" key="3">
    <source>
        <dbReference type="EMBL" id="RYR36550.1"/>
    </source>
</evidence>
<dbReference type="SUPFAM" id="SSF56176">
    <property type="entry name" value="FAD-binding/transporter-associated domain-like"/>
    <property type="match status" value="1"/>
</dbReference>
<dbReference type="Proteomes" id="UP000289738">
    <property type="component" value="Chromosome A09"/>
</dbReference>
<name>A0A445BCY6_ARAHY</name>
<comment type="caution">
    <text evidence="3">The sequence shown here is derived from an EMBL/GenBank/DDBJ whole genome shotgun (WGS) entry which is preliminary data.</text>
</comment>
<evidence type="ECO:0000256" key="1">
    <source>
        <dbReference type="SAM" id="MobiDB-lite"/>
    </source>
</evidence>
<dbReference type="InterPro" id="IPR058594">
    <property type="entry name" value="PB1-like_dom_pln"/>
</dbReference>
<sequence>MTPLQPPIFKLPKIQVDVENKVSWVKVSATVGELYSSIGTKTKIFAVTADVCIIVGVGGQFSGSDYGFLIRKYGLSIKNIIDAHIIDVIGRFFDREVMDEDLFWAIKGGGGASFGIKLIPIPSTVTPFRILKKVKQNATKLVHKRQSMGDLITIVYHYGGNFVTKNDGSVVYEKDNTDELTGLDEDRLDSGLRALSHDKKLLEMYYFTKMNQGRVYLYFEYRVFQLHNDEVSELIEFISIALEEDKDTSITTPNPIGSPNDVSATKSNEEPAIQAQLEALVQAQRDPPAQTKISCAHRKVDDIACALATAAATVVAKSKFQDAGNTNAPNDAAATVGIQTVDVPPPPPPLTRLDKLPHKGRATLGV</sequence>
<proteinExistence type="predicted"/>
<dbReference type="Pfam" id="PF26130">
    <property type="entry name" value="PB1-like"/>
    <property type="match status" value="1"/>
</dbReference>
<reference evidence="3 4" key="1">
    <citation type="submission" date="2019-01" db="EMBL/GenBank/DDBJ databases">
        <title>Sequencing of cultivated peanut Arachis hypogaea provides insights into genome evolution and oil improvement.</title>
        <authorList>
            <person name="Chen X."/>
        </authorList>
    </citation>
    <scope>NUCLEOTIDE SEQUENCE [LARGE SCALE GENOMIC DNA]</scope>
    <source>
        <strain evidence="4">cv. Fuhuasheng</strain>
        <tissue evidence="3">Leaves</tissue>
    </source>
</reference>
<dbReference type="PANTHER" id="PTHR32448">
    <property type="entry name" value="OS08G0158400 PROTEIN"/>
    <property type="match status" value="1"/>
</dbReference>
<feature type="domain" description="PB1-like" evidence="2">
    <location>
        <begin position="148"/>
        <end position="189"/>
    </location>
</feature>
<organism evidence="3 4">
    <name type="scientific">Arachis hypogaea</name>
    <name type="common">Peanut</name>
    <dbReference type="NCBI Taxonomy" id="3818"/>
    <lineage>
        <taxon>Eukaryota</taxon>
        <taxon>Viridiplantae</taxon>
        <taxon>Streptophyta</taxon>
        <taxon>Embryophyta</taxon>
        <taxon>Tracheophyta</taxon>
        <taxon>Spermatophyta</taxon>
        <taxon>Magnoliopsida</taxon>
        <taxon>eudicotyledons</taxon>
        <taxon>Gunneridae</taxon>
        <taxon>Pentapetalae</taxon>
        <taxon>rosids</taxon>
        <taxon>fabids</taxon>
        <taxon>Fabales</taxon>
        <taxon>Fabaceae</taxon>
        <taxon>Papilionoideae</taxon>
        <taxon>50 kb inversion clade</taxon>
        <taxon>dalbergioids sensu lato</taxon>
        <taxon>Dalbergieae</taxon>
        <taxon>Pterocarpus clade</taxon>
        <taxon>Arachis</taxon>
    </lineage>
</organism>
<dbReference type="InterPro" id="IPR016169">
    <property type="entry name" value="FAD-bd_PCMH_sub2"/>
</dbReference>
<protein>
    <recommendedName>
        <fullName evidence="2">PB1-like domain-containing protein</fullName>
    </recommendedName>
</protein>
<dbReference type="InterPro" id="IPR036318">
    <property type="entry name" value="FAD-bd_PCMH-like_sf"/>
</dbReference>
<accession>A0A445BCY6</accession>
<dbReference type="EMBL" id="SDMP01000009">
    <property type="protein sequence ID" value="RYR36550.1"/>
    <property type="molecule type" value="Genomic_DNA"/>
</dbReference>
<dbReference type="Gene3D" id="3.30.465.10">
    <property type="match status" value="1"/>
</dbReference>
<keyword evidence="4" id="KW-1185">Reference proteome</keyword>
<dbReference type="AlphaFoldDB" id="A0A445BCY6"/>
<evidence type="ECO:0000259" key="2">
    <source>
        <dbReference type="Pfam" id="PF26130"/>
    </source>
</evidence>
<feature type="region of interest" description="Disordered" evidence="1">
    <location>
        <begin position="338"/>
        <end position="366"/>
    </location>
</feature>
<dbReference type="GO" id="GO:0050660">
    <property type="term" value="F:flavin adenine dinucleotide binding"/>
    <property type="evidence" value="ECO:0007669"/>
    <property type="project" value="InterPro"/>
</dbReference>
<gene>
    <name evidence="3" type="ORF">Ahy_A09g041514</name>
</gene>
<evidence type="ECO:0000313" key="4">
    <source>
        <dbReference type="Proteomes" id="UP000289738"/>
    </source>
</evidence>